<evidence type="ECO:0000256" key="1">
    <source>
        <dbReference type="SAM" id="MobiDB-lite"/>
    </source>
</evidence>
<dbReference type="GO" id="GO:0016787">
    <property type="term" value="F:hydrolase activity"/>
    <property type="evidence" value="ECO:0007669"/>
    <property type="project" value="UniProtKB-KW"/>
</dbReference>
<dbReference type="Pfam" id="PF12697">
    <property type="entry name" value="Abhydrolase_6"/>
    <property type="match status" value="1"/>
</dbReference>
<feature type="region of interest" description="Disordered" evidence="1">
    <location>
        <begin position="39"/>
        <end position="58"/>
    </location>
</feature>
<reference evidence="3 4" key="1">
    <citation type="submission" date="2018-05" db="EMBL/GenBank/DDBJ databases">
        <title>Streptomyces venezuelae.</title>
        <authorList>
            <person name="Kim W."/>
            <person name="Lee N."/>
            <person name="Cho B.-K."/>
        </authorList>
    </citation>
    <scope>NUCLEOTIDE SEQUENCE [LARGE SCALE GENOMIC DNA]</scope>
    <source>
        <strain evidence="3 4">ATCC 15068</strain>
    </source>
</reference>
<accession>A0A5P2AKC3</accession>
<evidence type="ECO:0000259" key="2">
    <source>
        <dbReference type="Pfam" id="PF12697"/>
    </source>
</evidence>
<feature type="domain" description="AB hydrolase-1" evidence="2">
    <location>
        <begin position="65"/>
        <end position="287"/>
    </location>
</feature>
<dbReference type="AlphaFoldDB" id="A0A5P2AKC3"/>
<feature type="compositionally biased region" description="Polar residues" evidence="1">
    <location>
        <begin position="43"/>
        <end position="52"/>
    </location>
</feature>
<dbReference type="Gene3D" id="3.40.50.1820">
    <property type="entry name" value="alpha/beta hydrolase"/>
    <property type="match status" value="1"/>
</dbReference>
<dbReference type="InterPro" id="IPR029058">
    <property type="entry name" value="AB_hydrolase_fold"/>
</dbReference>
<dbReference type="OrthoDB" id="5513277at2"/>
<dbReference type="EMBL" id="CP029194">
    <property type="protein sequence ID" value="QES18456.1"/>
    <property type="molecule type" value="Genomic_DNA"/>
</dbReference>
<name>A0A5P2AKC3_STRVZ</name>
<dbReference type="SUPFAM" id="SSF53474">
    <property type="entry name" value="alpha/beta-Hydrolases"/>
    <property type="match status" value="1"/>
</dbReference>
<dbReference type="Proteomes" id="UP000324106">
    <property type="component" value="Chromosome"/>
</dbReference>
<evidence type="ECO:0000313" key="4">
    <source>
        <dbReference type="Proteomes" id="UP000324106"/>
    </source>
</evidence>
<evidence type="ECO:0000313" key="3">
    <source>
        <dbReference type="EMBL" id="QES18456.1"/>
    </source>
</evidence>
<protein>
    <submittedName>
        <fullName evidence="3">Alpha/beta hydrolase</fullName>
    </submittedName>
</protein>
<dbReference type="PANTHER" id="PTHR46438">
    <property type="entry name" value="ALPHA/BETA-HYDROLASES SUPERFAMILY PROTEIN"/>
    <property type="match status" value="1"/>
</dbReference>
<gene>
    <name evidence="3" type="ORF">DEJ46_04555</name>
</gene>
<keyword evidence="3" id="KW-0378">Hydrolase</keyword>
<sequence>MPPYDAAMPSSIYRSQAARARVRDWCEDRLAAWPVPHSRRQVETSAGPTSVVRTEPGPGTGRTAIVLIPGTNMTAAVSLGFAEALSRVAPLIVLDVPGQPGLSSGERPRRNRMDWYGRWLTETMAQVTPEPAVVVGHSLGGAIALASGSPLISGRVLVSTAGLVRLRVGASVLGATVPWLLRPSVPRAERLVRRMLSPGAPVSDELSRWMALVGASCRSSLAPAPLPSTVLTRARNVPSMVVAGSHDVFLPPARLGPAAEQRLGTALRVLDGAGHLLPEESPERVAALVAEFTDACGRH</sequence>
<organism evidence="3 4">
    <name type="scientific">Streptomyces venezuelae</name>
    <dbReference type="NCBI Taxonomy" id="54571"/>
    <lineage>
        <taxon>Bacteria</taxon>
        <taxon>Bacillati</taxon>
        <taxon>Actinomycetota</taxon>
        <taxon>Actinomycetes</taxon>
        <taxon>Kitasatosporales</taxon>
        <taxon>Streptomycetaceae</taxon>
        <taxon>Streptomyces</taxon>
    </lineage>
</organism>
<dbReference type="InterPro" id="IPR000073">
    <property type="entry name" value="AB_hydrolase_1"/>
</dbReference>
<proteinExistence type="predicted"/>